<dbReference type="STRING" id="425400.LS65_00440"/>
<evidence type="ECO:0000313" key="9">
    <source>
        <dbReference type="Proteomes" id="UP000029707"/>
    </source>
</evidence>
<dbReference type="EMBL" id="JRMQ02000014">
    <property type="protein sequence ID" value="TLE00118.1"/>
    <property type="molecule type" value="Genomic_DNA"/>
</dbReference>
<feature type="chain" id="PRO_5020772989" evidence="7">
    <location>
        <begin position="21"/>
        <end position="450"/>
    </location>
</feature>
<dbReference type="Gene3D" id="1.20.1600.10">
    <property type="entry name" value="Outer membrane efflux proteins (OEP)"/>
    <property type="match status" value="1"/>
</dbReference>
<comment type="caution">
    <text evidence="8">The sequence shown here is derived from an EMBL/GenBank/DDBJ whole genome shotgun (WGS) entry which is preliminary data.</text>
</comment>
<accession>A0A4U8TMR4</accession>
<evidence type="ECO:0000313" key="8">
    <source>
        <dbReference type="EMBL" id="TLE00118.1"/>
    </source>
</evidence>
<dbReference type="GO" id="GO:0015562">
    <property type="term" value="F:efflux transmembrane transporter activity"/>
    <property type="evidence" value="ECO:0007669"/>
    <property type="project" value="InterPro"/>
</dbReference>
<dbReference type="GO" id="GO:0009279">
    <property type="term" value="C:cell outer membrane"/>
    <property type="evidence" value="ECO:0007669"/>
    <property type="project" value="UniProtKB-SubCell"/>
</dbReference>
<evidence type="ECO:0000256" key="5">
    <source>
        <dbReference type="ARBA" id="ARBA00023237"/>
    </source>
</evidence>
<comment type="subcellular location">
    <subcellularLocation>
        <location evidence="1">Cell outer membrane</location>
    </subcellularLocation>
</comment>
<keyword evidence="3" id="KW-0812">Transmembrane</keyword>
<dbReference type="GO" id="GO:0015288">
    <property type="term" value="F:porin activity"/>
    <property type="evidence" value="ECO:0007669"/>
    <property type="project" value="TreeGrafter"/>
</dbReference>
<feature type="coiled-coil region" evidence="6">
    <location>
        <begin position="157"/>
        <end position="215"/>
    </location>
</feature>
<keyword evidence="6" id="KW-0175">Coiled coil</keyword>
<feature type="signal peptide" evidence="7">
    <location>
        <begin position="1"/>
        <end position="20"/>
    </location>
</feature>
<dbReference type="PANTHER" id="PTHR30026">
    <property type="entry name" value="OUTER MEMBRANE PROTEIN TOLC"/>
    <property type="match status" value="1"/>
</dbReference>
<gene>
    <name evidence="8" type="ORF">LS65_008510</name>
</gene>
<dbReference type="AlphaFoldDB" id="A0A4U8TMR4"/>
<keyword evidence="7" id="KW-0732">Signal</keyword>
<organism evidence="8 9">
    <name type="scientific">Helicobacter japonicus</name>
    <dbReference type="NCBI Taxonomy" id="425400"/>
    <lineage>
        <taxon>Bacteria</taxon>
        <taxon>Pseudomonadati</taxon>
        <taxon>Campylobacterota</taxon>
        <taxon>Epsilonproteobacteria</taxon>
        <taxon>Campylobacterales</taxon>
        <taxon>Helicobacteraceae</taxon>
        <taxon>Helicobacter</taxon>
    </lineage>
</organism>
<evidence type="ECO:0000256" key="1">
    <source>
        <dbReference type="ARBA" id="ARBA00004442"/>
    </source>
</evidence>
<dbReference type="Proteomes" id="UP000029707">
    <property type="component" value="Unassembled WGS sequence"/>
</dbReference>
<evidence type="ECO:0000256" key="7">
    <source>
        <dbReference type="SAM" id="SignalP"/>
    </source>
</evidence>
<dbReference type="GO" id="GO:1990281">
    <property type="term" value="C:efflux pump complex"/>
    <property type="evidence" value="ECO:0007669"/>
    <property type="project" value="TreeGrafter"/>
</dbReference>
<reference evidence="8 9" key="1">
    <citation type="journal article" date="2014" name="Genome Announc.">
        <title>Draft genome sequences of eight enterohepatic helicobacter species isolated from both laboratory and wild rodents.</title>
        <authorList>
            <person name="Sheh A."/>
            <person name="Shen Z."/>
            <person name="Fox J.G."/>
        </authorList>
    </citation>
    <scope>NUCLEOTIDE SEQUENCE [LARGE SCALE GENOMIC DNA]</scope>
    <source>
        <strain evidence="8 9">MIT 01-6451</strain>
    </source>
</reference>
<evidence type="ECO:0000256" key="4">
    <source>
        <dbReference type="ARBA" id="ARBA00023136"/>
    </source>
</evidence>
<evidence type="ECO:0000256" key="6">
    <source>
        <dbReference type="SAM" id="Coils"/>
    </source>
</evidence>
<keyword evidence="4" id="KW-0472">Membrane</keyword>
<protein>
    <submittedName>
        <fullName evidence="8">TolC family protein</fullName>
    </submittedName>
</protein>
<evidence type="ECO:0000256" key="3">
    <source>
        <dbReference type="ARBA" id="ARBA00022692"/>
    </source>
</evidence>
<keyword evidence="9" id="KW-1185">Reference proteome</keyword>
<dbReference type="PANTHER" id="PTHR30026:SF20">
    <property type="entry name" value="OUTER MEMBRANE PROTEIN TOLC"/>
    <property type="match status" value="1"/>
</dbReference>
<dbReference type="OrthoDB" id="976750at2"/>
<proteinExistence type="predicted"/>
<dbReference type="SUPFAM" id="SSF56954">
    <property type="entry name" value="Outer membrane efflux proteins (OEP)"/>
    <property type="match status" value="1"/>
</dbReference>
<dbReference type="InterPro" id="IPR051906">
    <property type="entry name" value="TolC-like"/>
</dbReference>
<name>A0A4U8TMR4_9HELI</name>
<sequence>MGLMMKIYLCILSFISIMWANESNNATQMHNIESYMKLARENYPLYKNTQLLDKALALSLTQLNMHFIPHLRFSGKASYQSEVTTLPFTALNNFSFDYKPLNKDQYQFVLELAQPVLDMGHFAKKDSIKAQYATQKADVSISLYKIGQSVINQFFALALINEQISQNEIHIEELNKNLKNLNVLYRNGAIEKEALSKINIEILNAQKIAQELQSQKEVVINTLSLLTAYQVSDNPLLPDFEEQKEFLQSVQHYIQEENIKDSVFTYRPENIFFALKDLEIRTQKKLENAKNLPYIDLFVQGGYANPGLNFLKGAFSSYYIAGVRINWDFSNLYSKSQQNELIKNQSLRLNAQKEEFNLNNKITLNKHIKDTNNLLMQMKENDEIVALRESILRTQEVKLRNGMLSINDFITDINNLNLAKLQQNYTKIEFLMQIYNIKQILNVWHYDEAQ</sequence>
<evidence type="ECO:0000256" key="2">
    <source>
        <dbReference type="ARBA" id="ARBA00022452"/>
    </source>
</evidence>
<keyword evidence="2" id="KW-1134">Transmembrane beta strand</keyword>
<keyword evidence="5" id="KW-0998">Cell outer membrane</keyword>